<dbReference type="InterPro" id="IPR036237">
    <property type="entry name" value="Xyl_isomerase-like_sf"/>
</dbReference>
<dbReference type="PANTHER" id="PTHR12110:SF41">
    <property type="entry name" value="INOSOSE DEHYDRATASE"/>
    <property type="match status" value="1"/>
</dbReference>
<dbReference type="GO" id="GO:0004519">
    <property type="term" value="F:endonuclease activity"/>
    <property type="evidence" value="ECO:0007669"/>
    <property type="project" value="UniProtKB-KW"/>
</dbReference>
<feature type="domain" description="Xylose isomerase-like TIM barrel" evidence="1">
    <location>
        <begin position="24"/>
        <end position="257"/>
    </location>
</feature>
<keyword evidence="2" id="KW-0540">Nuclease</keyword>
<name>A0A133KHN4_9FIRM</name>
<proteinExistence type="predicted"/>
<dbReference type="RefSeq" id="WP_060928983.1">
    <property type="nucleotide sequence ID" value="NZ_CAMPUE010000020.1"/>
</dbReference>
<keyword evidence="2" id="KW-0378">Hydrolase</keyword>
<dbReference type="Proteomes" id="UP000070383">
    <property type="component" value="Unassembled WGS sequence"/>
</dbReference>
<dbReference type="OrthoDB" id="9798407at2"/>
<dbReference type="InterPro" id="IPR050312">
    <property type="entry name" value="IolE/XylAMocC-like"/>
</dbReference>
<keyword evidence="3" id="KW-1185">Reference proteome</keyword>
<evidence type="ECO:0000313" key="3">
    <source>
        <dbReference type="Proteomes" id="UP000070383"/>
    </source>
</evidence>
<keyword evidence="2" id="KW-0255">Endonuclease</keyword>
<protein>
    <submittedName>
        <fullName evidence="2">AP endonuclease, family 2</fullName>
    </submittedName>
</protein>
<dbReference type="STRING" id="33036.HMPREF3200_00339"/>
<dbReference type="InterPro" id="IPR013022">
    <property type="entry name" value="Xyl_isomerase-like_TIM-brl"/>
</dbReference>
<organism evidence="2 3">
    <name type="scientific">Anaerococcus tetradius</name>
    <dbReference type="NCBI Taxonomy" id="33036"/>
    <lineage>
        <taxon>Bacteria</taxon>
        <taxon>Bacillati</taxon>
        <taxon>Bacillota</taxon>
        <taxon>Tissierellia</taxon>
        <taxon>Tissierellales</taxon>
        <taxon>Peptoniphilaceae</taxon>
        <taxon>Anaerococcus</taxon>
    </lineage>
</organism>
<dbReference type="Gene3D" id="3.20.20.150">
    <property type="entry name" value="Divalent-metal-dependent TIM barrel enzymes"/>
    <property type="match status" value="1"/>
</dbReference>
<reference evidence="3" key="1">
    <citation type="submission" date="2016-01" db="EMBL/GenBank/DDBJ databases">
        <authorList>
            <person name="Mitreva M."/>
            <person name="Pepin K.H."/>
            <person name="Mihindukulasuriya K.A."/>
            <person name="Fulton R."/>
            <person name="Fronick C."/>
            <person name="O'Laughlin M."/>
            <person name="Miner T."/>
            <person name="Herter B."/>
            <person name="Rosa B.A."/>
            <person name="Cordes M."/>
            <person name="Tomlinson C."/>
            <person name="Wollam A."/>
            <person name="Palsikar V.B."/>
            <person name="Mardis E.R."/>
            <person name="Wilson R.K."/>
        </authorList>
    </citation>
    <scope>NUCLEOTIDE SEQUENCE [LARGE SCALE GENOMIC DNA]</scope>
    <source>
        <strain evidence="3">MJR8151</strain>
    </source>
</reference>
<dbReference type="SUPFAM" id="SSF51658">
    <property type="entry name" value="Xylose isomerase-like"/>
    <property type="match status" value="1"/>
</dbReference>
<dbReference type="EMBL" id="LRPM01000007">
    <property type="protein sequence ID" value="KWZ79046.1"/>
    <property type="molecule type" value="Genomic_DNA"/>
</dbReference>
<accession>A0A133KHN4</accession>
<dbReference type="PANTHER" id="PTHR12110">
    <property type="entry name" value="HYDROXYPYRUVATE ISOMERASE"/>
    <property type="match status" value="1"/>
</dbReference>
<evidence type="ECO:0000313" key="2">
    <source>
        <dbReference type="EMBL" id="KWZ79046.1"/>
    </source>
</evidence>
<sequence length="284" mass="32218">MTKIGVQASTVVDSFKELGPYETFKRLADIGYKSVEVSQVETTKENIDQIIKACKDFDMEVAAMSAALEPMFPGQESLETDYDKIVGDCKAVDTDLLRIGILPFDKMANLDKAIEFAKKANEYALKLKKDGIKLYYHNHHIEFVKYDGKYLLDIIAENAPELGFELDVHWIQKGGENPVNILKKYAGKVELVHLKDYEVLPLTMDDLKLMQTDQKAFRQAFDNRARFAPLGQGSLPLKECADQAIKSGCRYLLVEQDMSYGRDPFNELKISYDWLVANGYGDLF</sequence>
<dbReference type="Pfam" id="PF01261">
    <property type="entry name" value="AP_endonuc_2"/>
    <property type="match status" value="1"/>
</dbReference>
<comment type="caution">
    <text evidence="2">The sequence shown here is derived from an EMBL/GenBank/DDBJ whole genome shotgun (WGS) entry which is preliminary data.</text>
</comment>
<evidence type="ECO:0000259" key="1">
    <source>
        <dbReference type="Pfam" id="PF01261"/>
    </source>
</evidence>
<gene>
    <name evidence="2" type="ORF">HMPREF3200_00339</name>
</gene>
<dbReference type="PATRIC" id="fig|33036.3.peg.341"/>
<dbReference type="AlphaFoldDB" id="A0A133KHN4"/>